<dbReference type="SUPFAM" id="SSF53474">
    <property type="entry name" value="alpha/beta-Hydrolases"/>
    <property type="match status" value="1"/>
</dbReference>
<sequence length="261" mass="26922">MTAFTPHPVATGSVPVRLLHGVLADHHLWDAVVTRVPDLAAVALDMPGHGSAPRLDPLPDLDGLVDALAAELAAGPPAVLAGHSWGGMLALRLAVRHPDRVRGLLLCNTPLEPAPRAGFRAQRALLAAGLPPRTYGRIAAGALYGRTHLVAHPEVRTATAATAAGLGRRGTRDVLRRVLLEPGDAVGLLRRVVVPVVLLAGTQDYVASPALRARVARTGHDLRLVPGGHTSPAEAPAEVAAALAELVGRVGTTRTGATLPG</sequence>
<protein>
    <recommendedName>
        <fullName evidence="1">AB hydrolase-1 domain-containing protein</fullName>
    </recommendedName>
</protein>
<dbReference type="InterPro" id="IPR029058">
    <property type="entry name" value="AB_hydrolase_fold"/>
</dbReference>
<dbReference type="PRINTS" id="PR00111">
    <property type="entry name" value="ABHYDROLASE"/>
</dbReference>
<proteinExistence type="predicted"/>
<accession>A0A6J4NVN0</accession>
<evidence type="ECO:0000259" key="1">
    <source>
        <dbReference type="Pfam" id="PF12697"/>
    </source>
</evidence>
<organism evidence="2">
    <name type="scientific">uncultured Pseudonocardia sp</name>
    <dbReference type="NCBI Taxonomy" id="211455"/>
    <lineage>
        <taxon>Bacteria</taxon>
        <taxon>Bacillati</taxon>
        <taxon>Actinomycetota</taxon>
        <taxon>Actinomycetes</taxon>
        <taxon>Pseudonocardiales</taxon>
        <taxon>Pseudonocardiaceae</taxon>
        <taxon>Pseudonocardia</taxon>
        <taxon>environmental samples</taxon>
    </lineage>
</organism>
<dbReference type="Gene3D" id="3.40.50.1820">
    <property type="entry name" value="alpha/beta hydrolase"/>
    <property type="match status" value="1"/>
</dbReference>
<dbReference type="PRINTS" id="PR00412">
    <property type="entry name" value="EPOXHYDRLASE"/>
</dbReference>
<dbReference type="EMBL" id="CADCUS010000188">
    <property type="protein sequence ID" value="CAA9398140.1"/>
    <property type="molecule type" value="Genomic_DNA"/>
</dbReference>
<gene>
    <name evidence="2" type="ORF">AVDCRST_MAG66-1312</name>
</gene>
<dbReference type="PANTHER" id="PTHR43798">
    <property type="entry name" value="MONOACYLGLYCEROL LIPASE"/>
    <property type="match status" value="1"/>
</dbReference>
<reference evidence="2" key="1">
    <citation type="submission" date="2020-02" db="EMBL/GenBank/DDBJ databases">
        <authorList>
            <person name="Meier V. D."/>
        </authorList>
    </citation>
    <scope>NUCLEOTIDE SEQUENCE</scope>
    <source>
        <strain evidence="2">AVDCRST_MAG66</strain>
    </source>
</reference>
<name>A0A6J4NVN0_9PSEU</name>
<dbReference type="Pfam" id="PF12697">
    <property type="entry name" value="Abhydrolase_6"/>
    <property type="match status" value="1"/>
</dbReference>
<dbReference type="GO" id="GO:0003824">
    <property type="term" value="F:catalytic activity"/>
    <property type="evidence" value="ECO:0007669"/>
    <property type="project" value="InterPro"/>
</dbReference>
<dbReference type="InterPro" id="IPR050266">
    <property type="entry name" value="AB_hydrolase_sf"/>
</dbReference>
<dbReference type="AlphaFoldDB" id="A0A6J4NVN0"/>
<dbReference type="GO" id="GO:0016020">
    <property type="term" value="C:membrane"/>
    <property type="evidence" value="ECO:0007669"/>
    <property type="project" value="TreeGrafter"/>
</dbReference>
<evidence type="ECO:0000313" key="2">
    <source>
        <dbReference type="EMBL" id="CAA9398140.1"/>
    </source>
</evidence>
<feature type="domain" description="AB hydrolase-1" evidence="1">
    <location>
        <begin position="18"/>
        <end position="242"/>
    </location>
</feature>
<dbReference type="InterPro" id="IPR000639">
    <property type="entry name" value="Epox_hydrolase-like"/>
</dbReference>
<dbReference type="PANTHER" id="PTHR43798:SF33">
    <property type="entry name" value="HYDROLASE, PUTATIVE (AFU_ORTHOLOGUE AFUA_2G14860)-RELATED"/>
    <property type="match status" value="1"/>
</dbReference>
<dbReference type="InterPro" id="IPR000073">
    <property type="entry name" value="AB_hydrolase_1"/>
</dbReference>